<sequence>MSRLYWDDEYVAMTCSYFIQCTQLAILEFRDILIQHLEYVKKSIDERALHKREYVSWVNERQMQTIEEKDISSRSGNDAHVNDADVIPIYDEEPMAEVQTTTEINVFAIGQQHTEQPEFNNEGEVDQNAEDFHETWKLMLQSHINQFIVRQSTAFKSKRSRILKPRCDSQVDVNNDLSKPVTTYYLPEKREAVFAKPHHMIASRNSRNSSKNMQRFSSNDMVHNHYLEEAKKNTQEHSRNLEPSLMPSARSQSTANGSKLKPRSNT</sequence>
<proteinExistence type="predicted"/>
<protein>
    <submittedName>
        <fullName evidence="2">Uncharacterized protein</fullName>
    </submittedName>
</protein>
<feature type="region of interest" description="Disordered" evidence="1">
    <location>
        <begin position="228"/>
        <end position="266"/>
    </location>
</feature>
<gene>
    <name evidence="2" type="ORF">Tci_619649</name>
</gene>
<dbReference type="EMBL" id="BKCJ010430836">
    <property type="protein sequence ID" value="GFA47677.1"/>
    <property type="molecule type" value="Genomic_DNA"/>
</dbReference>
<feature type="compositionally biased region" description="Basic and acidic residues" evidence="1">
    <location>
        <begin position="228"/>
        <end position="240"/>
    </location>
</feature>
<evidence type="ECO:0000313" key="2">
    <source>
        <dbReference type="EMBL" id="GFA47677.1"/>
    </source>
</evidence>
<dbReference type="AlphaFoldDB" id="A0A699JNK3"/>
<evidence type="ECO:0000256" key="1">
    <source>
        <dbReference type="SAM" id="MobiDB-lite"/>
    </source>
</evidence>
<comment type="caution">
    <text evidence="2">The sequence shown here is derived from an EMBL/GenBank/DDBJ whole genome shotgun (WGS) entry which is preliminary data.</text>
</comment>
<accession>A0A699JNK3</accession>
<organism evidence="2">
    <name type="scientific">Tanacetum cinerariifolium</name>
    <name type="common">Dalmatian daisy</name>
    <name type="synonym">Chrysanthemum cinerariifolium</name>
    <dbReference type="NCBI Taxonomy" id="118510"/>
    <lineage>
        <taxon>Eukaryota</taxon>
        <taxon>Viridiplantae</taxon>
        <taxon>Streptophyta</taxon>
        <taxon>Embryophyta</taxon>
        <taxon>Tracheophyta</taxon>
        <taxon>Spermatophyta</taxon>
        <taxon>Magnoliopsida</taxon>
        <taxon>eudicotyledons</taxon>
        <taxon>Gunneridae</taxon>
        <taxon>Pentapetalae</taxon>
        <taxon>asterids</taxon>
        <taxon>campanulids</taxon>
        <taxon>Asterales</taxon>
        <taxon>Asteraceae</taxon>
        <taxon>Asteroideae</taxon>
        <taxon>Anthemideae</taxon>
        <taxon>Anthemidinae</taxon>
        <taxon>Tanacetum</taxon>
    </lineage>
</organism>
<name>A0A699JNK3_TANCI</name>
<feature type="compositionally biased region" description="Polar residues" evidence="1">
    <location>
        <begin position="249"/>
        <end position="266"/>
    </location>
</feature>
<reference evidence="2" key="1">
    <citation type="journal article" date="2019" name="Sci. Rep.">
        <title>Draft genome of Tanacetum cinerariifolium, the natural source of mosquito coil.</title>
        <authorList>
            <person name="Yamashiro T."/>
            <person name="Shiraishi A."/>
            <person name="Satake H."/>
            <person name="Nakayama K."/>
        </authorList>
    </citation>
    <scope>NUCLEOTIDE SEQUENCE</scope>
</reference>